<name>A0ABW3YWI1_MYCRA</name>
<dbReference type="Proteomes" id="UP001597173">
    <property type="component" value="Unassembled WGS sequence"/>
</dbReference>
<evidence type="ECO:0000313" key="2">
    <source>
        <dbReference type="Proteomes" id="UP001597173"/>
    </source>
</evidence>
<sequence>MTELLPIIEELANARSDAERARWLLRCPPGYLGKYEMTIRNRLRAAGFLAGVAYLETERLVIWMPRKGDGSPSDNALELLQGARAEMMAIAAGEG</sequence>
<comment type="caution">
    <text evidence="1">The sequence shown here is derived from an EMBL/GenBank/DDBJ whole genome shotgun (WGS) entry which is preliminary data.</text>
</comment>
<proteinExistence type="predicted"/>
<evidence type="ECO:0000313" key="1">
    <source>
        <dbReference type="EMBL" id="MFD1328277.1"/>
    </source>
</evidence>
<dbReference type="EMBL" id="JBHTNF010000005">
    <property type="protein sequence ID" value="MFD1328277.1"/>
    <property type="molecule type" value="Genomic_DNA"/>
</dbReference>
<organism evidence="1 2">
    <name type="scientific">Mycoplana ramosa</name>
    <name type="common">Mycoplana bullata</name>
    <dbReference type="NCBI Taxonomy" id="40837"/>
    <lineage>
        <taxon>Bacteria</taxon>
        <taxon>Pseudomonadati</taxon>
        <taxon>Pseudomonadota</taxon>
        <taxon>Alphaproteobacteria</taxon>
        <taxon>Hyphomicrobiales</taxon>
        <taxon>Rhizobiaceae</taxon>
        <taxon>Mycoplana</taxon>
    </lineage>
</organism>
<protein>
    <submittedName>
        <fullName evidence="1">Uncharacterized protein</fullName>
    </submittedName>
</protein>
<gene>
    <name evidence="1" type="ORF">ACFQ33_10280</name>
</gene>
<keyword evidence="2" id="KW-1185">Reference proteome</keyword>
<dbReference type="RefSeq" id="WP_374838450.1">
    <property type="nucleotide sequence ID" value="NZ_JBHEEW010000007.1"/>
</dbReference>
<reference evidence="2" key="1">
    <citation type="journal article" date="2019" name="Int. J. Syst. Evol. Microbiol.">
        <title>The Global Catalogue of Microorganisms (GCM) 10K type strain sequencing project: providing services to taxonomists for standard genome sequencing and annotation.</title>
        <authorList>
            <consortium name="The Broad Institute Genomics Platform"/>
            <consortium name="The Broad Institute Genome Sequencing Center for Infectious Disease"/>
            <person name="Wu L."/>
            <person name="Ma J."/>
        </authorList>
    </citation>
    <scope>NUCLEOTIDE SEQUENCE [LARGE SCALE GENOMIC DNA]</scope>
    <source>
        <strain evidence="2">CCUG 55609</strain>
    </source>
</reference>
<accession>A0ABW3YWI1</accession>